<accession>A0A5Z5J4J0</accession>
<sequence length="68" mass="7893">MTFSVKTIPDMLVEAYGNQTEVARRLKCSRVTVRKYVDDKDGKMHAIVNDVLMVHRGWSERDALLRKN</sequence>
<dbReference type="Pfam" id="PF06322">
    <property type="entry name" value="Phage_NinH"/>
    <property type="match status" value="1"/>
</dbReference>
<reference evidence="1" key="1">
    <citation type="submission" date="2018-07" db="EMBL/GenBank/DDBJ databases">
        <authorList>
            <consortium name="NARMS: The National Antimicrobial Resistance Monitoring System"/>
        </authorList>
    </citation>
    <scope>NUCLEOTIDE SEQUENCE</scope>
    <source>
        <strain evidence="1">CVM N54261</strain>
    </source>
</reference>
<dbReference type="AlphaFoldDB" id="A0A5Z5J4J0"/>
<gene>
    <name evidence="1" type="ORF">APN57_12845</name>
</gene>
<proteinExistence type="predicted"/>
<comment type="caution">
    <text evidence="1">The sequence shown here is derived from an EMBL/GenBank/DDBJ whole genome shotgun (WGS) entry which is preliminary data.</text>
</comment>
<name>A0A5Z5J4J0_SALHA</name>
<dbReference type="InterPro" id="IPR010454">
    <property type="entry name" value="Phage_NinH"/>
</dbReference>
<protein>
    <submittedName>
        <fullName evidence="1">Protein ninH</fullName>
    </submittedName>
</protein>
<organism evidence="1">
    <name type="scientific">Salmonella hadar</name>
    <dbReference type="NCBI Taxonomy" id="149385"/>
    <lineage>
        <taxon>Bacteria</taxon>
        <taxon>Pseudomonadati</taxon>
        <taxon>Pseudomonadota</taxon>
        <taxon>Gammaproteobacteria</taxon>
        <taxon>Enterobacterales</taxon>
        <taxon>Enterobacteriaceae</taxon>
        <taxon>Salmonella</taxon>
    </lineage>
</organism>
<evidence type="ECO:0000313" key="1">
    <source>
        <dbReference type="EMBL" id="ECS2031646.1"/>
    </source>
</evidence>
<dbReference type="RefSeq" id="WP_001404860.1">
    <property type="nucleotide sequence ID" value="NZ_VCUB02000050.1"/>
</dbReference>
<dbReference type="EMBL" id="AAKIVL010000008">
    <property type="protein sequence ID" value="ECS2031646.1"/>
    <property type="molecule type" value="Genomic_DNA"/>
</dbReference>